<proteinExistence type="predicted"/>
<keyword evidence="2" id="KW-1133">Transmembrane helix</keyword>
<accession>A0A5N5D583</accession>
<evidence type="ECO:0000256" key="2">
    <source>
        <dbReference type="SAM" id="Phobius"/>
    </source>
</evidence>
<dbReference type="AlphaFoldDB" id="A0A5N5D583"/>
<keyword evidence="4" id="KW-1185">Reference proteome</keyword>
<feature type="region of interest" description="Disordered" evidence="1">
    <location>
        <begin position="263"/>
        <end position="294"/>
    </location>
</feature>
<reference evidence="3 4" key="1">
    <citation type="journal article" date="2019" name="Sci. Rep.">
        <title>A multi-omics analysis of the grapevine pathogen Lasiodiplodia theobromae reveals that temperature affects the expression of virulence- and pathogenicity-related genes.</title>
        <authorList>
            <person name="Felix C."/>
            <person name="Meneses R."/>
            <person name="Goncalves M.F.M."/>
            <person name="Tilleman L."/>
            <person name="Duarte A.S."/>
            <person name="Jorrin-Novo J.V."/>
            <person name="Van de Peer Y."/>
            <person name="Deforce D."/>
            <person name="Van Nieuwerburgh F."/>
            <person name="Esteves A.C."/>
            <person name="Alves A."/>
        </authorList>
    </citation>
    <scope>NUCLEOTIDE SEQUENCE [LARGE SCALE GENOMIC DNA]</scope>
    <source>
        <strain evidence="3 4">LA-SOL3</strain>
    </source>
</reference>
<comment type="caution">
    <text evidence="3">The sequence shown here is derived from an EMBL/GenBank/DDBJ whole genome shotgun (WGS) entry which is preliminary data.</text>
</comment>
<dbReference type="Proteomes" id="UP000325902">
    <property type="component" value="Unassembled WGS sequence"/>
</dbReference>
<evidence type="ECO:0000313" key="4">
    <source>
        <dbReference type="Proteomes" id="UP000325902"/>
    </source>
</evidence>
<keyword evidence="2" id="KW-0472">Membrane</keyword>
<feature type="compositionally biased region" description="Low complexity" evidence="1">
    <location>
        <begin position="311"/>
        <end position="321"/>
    </location>
</feature>
<feature type="region of interest" description="Disordered" evidence="1">
    <location>
        <begin position="311"/>
        <end position="342"/>
    </location>
</feature>
<evidence type="ECO:0000256" key="1">
    <source>
        <dbReference type="SAM" id="MobiDB-lite"/>
    </source>
</evidence>
<name>A0A5N5D583_9PEZI</name>
<evidence type="ECO:0000313" key="3">
    <source>
        <dbReference type="EMBL" id="KAB2572938.1"/>
    </source>
</evidence>
<dbReference type="EMBL" id="VCHE01000068">
    <property type="protein sequence ID" value="KAB2572938.1"/>
    <property type="molecule type" value="Genomic_DNA"/>
</dbReference>
<keyword evidence="2" id="KW-0812">Transmembrane</keyword>
<feature type="region of interest" description="Disordered" evidence="1">
    <location>
        <begin position="170"/>
        <end position="194"/>
    </location>
</feature>
<protein>
    <submittedName>
        <fullName evidence="3">Uncharacterized protein</fullName>
    </submittedName>
</protein>
<feature type="compositionally biased region" description="Low complexity" evidence="1">
    <location>
        <begin position="330"/>
        <end position="342"/>
    </location>
</feature>
<feature type="transmembrane region" description="Helical" evidence="2">
    <location>
        <begin position="12"/>
        <end position="33"/>
    </location>
</feature>
<organism evidence="3 4">
    <name type="scientific">Lasiodiplodia theobromae</name>
    <dbReference type="NCBI Taxonomy" id="45133"/>
    <lineage>
        <taxon>Eukaryota</taxon>
        <taxon>Fungi</taxon>
        <taxon>Dikarya</taxon>
        <taxon>Ascomycota</taxon>
        <taxon>Pezizomycotina</taxon>
        <taxon>Dothideomycetes</taxon>
        <taxon>Dothideomycetes incertae sedis</taxon>
        <taxon>Botryosphaeriales</taxon>
        <taxon>Botryosphaeriaceae</taxon>
        <taxon>Lasiodiplodia</taxon>
    </lineage>
</organism>
<gene>
    <name evidence="3" type="ORF">DBV05_g8412</name>
</gene>
<feature type="compositionally biased region" description="Low complexity" evidence="1">
    <location>
        <begin position="275"/>
        <end position="291"/>
    </location>
</feature>
<sequence length="469" mass="46221">MSDTMRPNVEVAMFILLAVIIPVVAFFGIKWLVFRPTRLTIHPAGGAFMRVPRGRRRYVFFGPRLPHDPSRNRGSRPRRQRTVIVIRDLESGLHGGSAVHSNAGGGANTPNASTTAISGSACSCSHGHDGGSEHYITTPSDRELNIKRARTAARGGTAFGPVAVATTTADPRTGGAIRAPRFTPDDVSSANASTVSADGGIIPATTATIDHAAKTADGRQALHRPLGGTIIRGPRGMSVRVRKASEDLKKDAAKDAAAAADAAAGNNGGGAATMPSSPVVTPASPVVTPGSPITPSSPVVITPSGVPVASGALPAASSPASPASPPGSPITPASPTSSGTANTIDRATAANTAANANAAGRMTAAQANAAADAEATAAANAASFEANSAIPVDFGHFAGLAAGGNENNNGGGGVAVPANNNNGGCGVPVPGEFTIPAPAAVGDGGNAEGGGSSGGGRVVAFAAEPAKGL</sequence>